<dbReference type="InterPro" id="IPR051739">
    <property type="entry name" value="Rhomboid_IM_Serine_Proteases"/>
</dbReference>
<feature type="transmembrane region" description="Helical" evidence="7">
    <location>
        <begin position="207"/>
        <end position="228"/>
    </location>
</feature>
<evidence type="ECO:0000313" key="9">
    <source>
        <dbReference type="EMBL" id="CAG9863565.1"/>
    </source>
</evidence>
<dbReference type="OrthoDB" id="418595at2759"/>
<feature type="transmembrane region" description="Helical" evidence="7">
    <location>
        <begin position="100"/>
        <end position="117"/>
    </location>
</feature>
<evidence type="ECO:0000256" key="4">
    <source>
        <dbReference type="ARBA" id="ARBA00022989"/>
    </source>
</evidence>
<dbReference type="Gene3D" id="1.20.1540.10">
    <property type="entry name" value="Rhomboid-like"/>
    <property type="match status" value="1"/>
</dbReference>
<dbReference type="Proteomes" id="UP001153712">
    <property type="component" value="Chromosome 6"/>
</dbReference>
<comment type="similarity">
    <text evidence="2">Belongs to the peptidase S54 family.</text>
</comment>
<organism evidence="9 10">
    <name type="scientific">Phyllotreta striolata</name>
    <name type="common">Striped flea beetle</name>
    <name type="synonym">Crioceris striolata</name>
    <dbReference type="NCBI Taxonomy" id="444603"/>
    <lineage>
        <taxon>Eukaryota</taxon>
        <taxon>Metazoa</taxon>
        <taxon>Ecdysozoa</taxon>
        <taxon>Arthropoda</taxon>
        <taxon>Hexapoda</taxon>
        <taxon>Insecta</taxon>
        <taxon>Pterygota</taxon>
        <taxon>Neoptera</taxon>
        <taxon>Endopterygota</taxon>
        <taxon>Coleoptera</taxon>
        <taxon>Polyphaga</taxon>
        <taxon>Cucujiformia</taxon>
        <taxon>Chrysomeloidea</taxon>
        <taxon>Chrysomelidae</taxon>
        <taxon>Galerucinae</taxon>
        <taxon>Alticini</taxon>
        <taxon>Phyllotreta</taxon>
    </lineage>
</organism>
<evidence type="ECO:0000256" key="5">
    <source>
        <dbReference type="ARBA" id="ARBA00023136"/>
    </source>
</evidence>
<evidence type="ECO:0000259" key="8">
    <source>
        <dbReference type="Pfam" id="PF01694"/>
    </source>
</evidence>
<feature type="domain" description="Peptidase S54 rhomboid" evidence="8">
    <location>
        <begin position="86"/>
        <end position="228"/>
    </location>
</feature>
<gene>
    <name evidence="9" type="ORF">PHYEVI_LOCUS9851</name>
</gene>
<keyword evidence="3 7" id="KW-0812">Transmembrane</keyword>
<dbReference type="FunFam" id="1.20.1540.10:FF:000050">
    <property type="entry name" value="Rhomboid-like protein"/>
    <property type="match status" value="1"/>
</dbReference>
<dbReference type="GO" id="GO:0016020">
    <property type="term" value="C:membrane"/>
    <property type="evidence" value="ECO:0007669"/>
    <property type="project" value="UniProtKB-SubCell"/>
</dbReference>
<dbReference type="GO" id="GO:0004252">
    <property type="term" value="F:serine-type endopeptidase activity"/>
    <property type="evidence" value="ECO:0007669"/>
    <property type="project" value="InterPro"/>
</dbReference>
<feature type="region of interest" description="Disordered" evidence="6">
    <location>
        <begin position="1"/>
        <end position="24"/>
    </location>
</feature>
<evidence type="ECO:0000256" key="2">
    <source>
        <dbReference type="ARBA" id="ARBA00009045"/>
    </source>
</evidence>
<evidence type="ECO:0000256" key="1">
    <source>
        <dbReference type="ARBA" id="ARBA00004141"/>
    </source>
</evidence>
<name>A0A9N9TUA9_PHYSR</name>
<sequence>MADTSPRNDQTASPAVTPESSIDEENFLVPRRTGLKEADGRRRRPRWRKDTPFGILAVSLIQLLVHALSTPRLSKRLRFEPDGRLQIWRFITYMFVHDDWYHVTLNVLIQTIFAVLPEKRQGRWRVLLLYFLGGFLGVLAASCVRPDIVIGASAGVYALLISHLSDIILNYSTVEYKVYRAGSIGVLVVFDVAYNVVHVYLKKEPVISWEAHFAGGAAGLLLGFVLYRSDDKEKSAVNRTLYWASFFIYIALVTCCVVLTVQIERCTDPNVIRFRYIYVC</sequence>
<dbReference type="InterPro" id="IPR035952">
    <property type="entry name" value="Rhomboid-like_sf"/>
</dbReference>
<dbReference type="Pfam" id="PF01694">
    <property type="entry name" value="Rhomboid"/>
    <property type="match status" value="1"/>
</dbReference>
<dbReference type="AlphaFoldDB" id="A0A9N9TUA9"/>
<dbReference type="SUPFAM" id="SSF144091">
    <property type="entry name" value="Rhomboid-like"/>
    <property type="match status" value="1"/>
</dbReference>
<feature type="transmembrane region" description="Helical" evidence="7">
    <location>
        <begin position="124"/>
        <end position="142"/>
    </location>
</feature>
<dbReference type="InterPro" id="IPR022764">
    <property type="entry name" value="Peptidase_S54_rhomboid_dom"/>
</dbReference>
<keyword evidence="4 7" id="KW-1133">Transmembrane helix</keyword>
<evidence type="ECO:0000256" key="7">
    <source>
        <dbReference type="SAM" id="Phobius"/>
    </source>
</evidence>
<proteinExistence type="inferred from homology"/>
<accession>A0A9N9TUA9</accession>
<feature type="transmembrane region" description="Helical" evidence="7">
    <location>
        <begin position="51"/>
        <end position="69"/>
    </location>
</feature>
<dbReference type="EMBL" id="OU900099">
    <property type="protein sequence ID" value="CAG9863565.1"/>
    <property type="molecule type" value="Genomic_DNA"/>
</dbReference>
<comment type="subcellular location">
    <subcellularLocation>
        <location evidence="1">Membrane</location>
        <topology evidence="1">Multi-pass membrane protein</topology>
    </subcellularLocation>
</comment>
<feature type="transmembrane region" description="Helical" evidence="7">
    <location>
        <begin position="148"/>
        <end position="169"/>
    </location>
</feature>
<evidence type="ECO:0000313" key="10">
    <source>
        <dbReference type="Proteomes" id="UP001153712"/>
    </source>
</evidence>
<evidence type="ECO:0000256" key="3">
    <source>
        <dbReference type="ARBA" id="ARBA00022692"/>
    </source>
</evidence>
<keyword evidence="5 7" id="KW-0472">Membrane</keyword>
<protein>
    <recommendedName>
        <fullName evidence="8">Peptidase S54 rhomboid domain-containing protein</fullName>
    </recommendedName>
</protein>
<keyword evidence="10" id="KW-1185">Reference proteome</keyword>
<reference evidence="9" key="1">
    <citation type="submission" date="2022-01" db="EMBL/GenBank/DDBJ databases">
        <authorList>
            <person name="King R."/>
        </authorList>
    </citation>
    <scope>NUCLEOTIDE SEQUENCE</scope>
</reference>
<dbReference type="PANTHER" id="PTHR45840:SF10">
    <property type="entry name" value="RHOMBOID PROTEASE"/>
    <property type="match status" value="1"/>
</dbReference>
<dbReference type="PANTHER" id="PTHR45840">
    <property type="entry name" value="RHOMBOID-RELATED PROTEIN"/>
    <property type="match status" value="1"/>
</dbReference>
<evidence type="ECO:0000256" key="6">
    <source>
        <dbReference type="SAM" id="MobiDB-lite"/>
    </source>
</evidence>
<feature type="transmembrane region" description="Helical" evidence="7">
    <location>
        <begin position="181"/>
        <end position="201"/>
    </location>
</feature>
<feature type="compositionally biased region" description="Polar residues" evidence="6">
    <location>
        <begin position="1"/>
        <end position="20"/>
    </location>
</feature>
<feature type="transmembrane region" description="Helical" evidence="7">
    <location>
        <begin position="240"/>
        <end position="263"/>
    </location>
</feature>